<evidence type="ECO:0000256" key="3">
    <source>
        <dbReference type="ARBA" id="ARBA00022448"/>
    </source>
</evidence>
<evidence type="ECO:0000313" key="20">
    <source>
        <dbReference type="EMBL" id="KAG7449905.1"/>
    </source>
</evidence>
<dbReference type="Gene3D" id="2.70.150.10">
    <property type="entry name" value="Calcium-transporting ATPase, cytoplasmic transduction domain A"/>
    <property type="match status" value="1"/>
</dbReference>
<dbReference type="InterPro" id="IPR023299">
    <property type="entry name" value="ATPase_P-typ_cyto_dom_N"/>
</dbReference>
<evidence type="ECO:0000256" key="18">
    <source>
        <dbReference type="SAM" id="Phobius"/>
    </source>
</evidence>
<keyword evidence="6 18" id="KW-0812">Transmembrane</keyword>
<dbReference type="InterPro" id="IPR059000">
    <property type="entry name" value="ATPase_P-type_domA"/>
</dbReference>
<dbReference type="GO" id="GO:0005388">
    <property type="term" value="F:P-type calcium transporter activity"/>
    <property type="evidence" value="ECO:0007669"/>
    <property type="project" value="UniProtKB-EC"/>
</dbReference>
<dbReference type="RefSeq" id="XP_043043405.1">
    <property type="nucleotide sequence ID" value="XM_043189400.1"/>
</dbReference>
<dbReference type="Gene3D" id="1.20.1110.10">
    <property type="entry name" value="Calcium-transporting ATPase, transmembrane domain"/>
    <property type="match status" value="1"/>
</dbReference>
<dbReference type="GO" id="GO:0005737">
    <property type="term" value="C:cytoplasm"/>
    <property type="evidence" value="ECO:0007669"/>
    <property type="project" value="UniProtKB-ARBA"/>
</dbReference>
<dbReference type="InterPro" id="IPR023298">
    <property type="entry name" value="ATPase_P-typ_TM_dom_sf"/>
</dbReference>
<evidence type="ECO:0000256" key="17">
    <source>
        <dbReference type="SAM" id="MobiDB-lite"/>
    </source>
</evidence>
<dbReference type="Pfam" id="PF00690">
    <property type="entry name" value="Cation_ATPase_N"/>
    <property type="match status" value="1"/>
</dbReference>
<comment type="subcellular location">
    <subcellularLocation>
        <location evidence="1">Endomembrane system</location>
        <topology evidence="1">Multi-pass membrane protein</topology>
    </subcellularLocation>
</comment>
<evidence type="ECO:0000256" key="12">
    <source>
        <dbReference type="ARBA" id="ARBA00023065"/>
    </source>
</evidence>
<dbReference type="PROSITE" id="PS00154">
    <property type="entry name" value="ATPASE_E1_E2"/>
    <property type="match status" value="1"/>
</dbReference>
<evidence type="ECO:0000256" key="8">
    <source>
        <dbReference type="ARBA" id="ARBA00022837"/>
    </source>
</evidence>
<feature type="compositionally biased region" description="Low complexity" evidence="17">
    <location>
        <begin position="10"/>
        <end position="23"/>
    </location>
</feature>
<evidence type="ECO:0000256" key="16">
    <source>
        <dbReference type="ARBA" id="ARBA00067949"/>
    </source>
</evidence>
<keyword evidence="9" id="KW-0067">ATP-binding</keyword>
<dbReference type="InterPro" id="IPR004014">
    <property type="entry name" value="ATPase_P-typ_cation-transptr_N"/>
</dbReference>
<dbReference type="NCBIfam" id="TIGR01494">
    <property type="entry name" value="ATPase_P-type"/>
    <property type="match status" value="2"/>
</dbReference>
<feature type="transmembrane region" description="Helical" evidence="18">
    <location>
        <begin position="401"/>
        <end position="427"/>
    </location>
</feature>
<dbReference type="InterPro" id="IPR006068">
    <property type="entry name" value="ATPase_P-typ_cation-transptr_C"/>
</dbReference>
<evidence type="ECO:0000259" key="19">
    <source>
        <dbReference type="SMART" id="SM00831"/>
    </source>
</evidence>
<gene>
    <name evidence="20" type="ORF">BT62DRAFT_978992</name>
</gene>
<dbReference type="GO" id="GO:0016887">
    <property type="term" value="F:ATP hydrolysis activity"/>
    <property type="evidence" value="ECO:0007669"/>
    <property type="project" value="InterPro"/>
</dbReference>
<dbReference type="SUPFAM" id="SSF56784">
    <property type="entry name" value="HAD-like"/>
    <property type="match status" value="1"/>
</dbReference>
<dbReference type="InterPro" id="IPR001757">
    <property type="entry name" value="P_typ_ATPase"/>
</dbReference>
<evidence type="ECO:0000256" key="5">
    <source>
        <dbReference type="ARBA" id="ARBA00022568"/>
    </source>
</evidence>
<dbReference type="SMART" id="SM00831">
    <property type="entry name" value="Cation_ATPase_N"/>
    <property type="match status" value="1"/>
</dbReference>
<dbReference type="Pfam" id="PF00689">
    <property type="entry name" value="Cation_ATPase_C"/>
    <property type="match status" value="1"/>
</dbReference>
<keyword evidence="10" id="KW-1278">Translocase</keyword>
<feature type="region of interest" description="Disordered" evidence="17">
    <location>
        <begin position="1"/>
        <end position="40"/>
    </location>
</feature>
<comment type="caution">
    <text evidence="20">The sequence shown here is derived from an EMBL/GenBank/DDBJ whole genome shotgun (WGS) entry which is preliminary data.</text>
</comment>
<dbReference type="GO" id="GO:0005384">
    <property type="term" value="F:manganese ion transmembrane transporter activity"/>
    <property type="evidence" value="ECO:0007669"/>
    <property type="project" value="UniProtKB-ARBA"/>
</dbReference>
<keyword evidence="8" id="KW-0106">Calcium</keyword>
<comment type="similarity">
    <text evidence="14">Belongs to the cation transport ATPase (P-type) (TC 3.A.3) family.</text>
</comment>
<dbReference type="PANTHER" id="PTHR42861">
    <property type="entry name" value="CALCIUM-TRANSPORTING ATPASE"/>
    <property type="match status" value="1"/>
</dbReference>
<keyword evidence="7" id="KW-0547">Nucleotide-binding</keyword>
<dbReference type="Proteomes" id="UP000812287">
    <property type="component" value="Unassembled WGS sequence"/>
</dbReference>
<dbReference type="FunFam" id="3.40.50.1000:FF:000028">
    <property type="entry name" value="Calcium-transporting P-type ATPase, putative"/>
    <property type="match status" value="1"/>
</dbReference>
<dbReference type="OrthoDB" id="3352408at2759"/>
<evidence type="ECO:0000256" key="15">
    <source>
        <dbReference type="ARBA" id="ARBA00048694"/>
    </source>
</evidence>
<dbReference type="Gene3D" id="3.40.1110.10">
    <property type="entry name" value="Calcium-transporting ATPase, cytoplasmic domain N"/>
    <property type="match status" value="1"/>
</dbReference>
<dbReference type="SUPFAM" id="SSF81653">
    <property type="entry name" value="Calcium ATPase, transduction domain A"/>
    <property type="match status" value="1"/>
</dbReference>
<evidence type="ECO:0000256" key="11">
    <source>
        <dbReference type="ARBA" id="ARBA00022989"/>
    </source>
</evidence>
<sequence length="1039" mass="112114">MGYERRRSGPFHPQSSSSLSSFSRRGRSPQRSPSPPASTYFPLLASDPDNVRLQPVPDAEAHFSYSTTLRRHHLEGSVISPSELASAVNAEASSLWSRVLGWITGQPPDNHLESGRAMPRLEPPKNTLSSQYAHCSVEDTISHYRTSLTDGLLKADIPNLLGTHGYNEFSVATPEPILLKFAKTIYESPLILLLCASATISAIIGNIDDAVSITVAVLIVLTVGFVQEQRSEKSLEALNKLVPHHCHVIRERETLHVLANELVPGDIVTFSTGDRIPADLRVVSCVDVEIDESSLTGETVARQKNTATCVGPTPATLADRTCIAYMGTLVRNGHGTGVVIATGTNTEFGAIFTMMQDVEEKRSPLQLSMDELAQKLSMISFVVIGVICLIGVLQRRPWLDMFTIGVSLAVAAIPEGLPIVTTVTLALGVQRMAHRKAIVKKLHSVEALGSVSVICSDKTGTLTKNEQTVTEAYSVDEVIHLSNEVSPSLPPAVRMAIDIGALCNNASLSRDDDRNFVGQSTDVALLNVLCQVGLPDRRATFQRLSEKPFNSEHKYMAVSGIHHDASPSGREICYLKGSIEAVLDRCKFYYVNDESTPALDQKARSVILGKAKATASRGLRVVAMAYGYGSVDLTTSAVNGNAMLPSAPPTRTSSPAPGSSNMVFAGFQAMLDPPRKGVSDSIALLQAGGVQVVMITGDAEETALSIARKLGLKVSSEGSGCLTGAAIDRMSKEMLMERVGYVSVFARTTPRHKMAIVEAFQARGKIVAMTGDGVNDAPALKIADIGVSMGKSGTDVAKEAADVILVDDNFSTILPAVEEGKSIFHNIQNFLSFQLSTAAAALTLITLSTMLGLSNPLNAMQILFINILMDGPPSQSLGVDPIDPAVMRRPPRKKDASIITKRVLYRVIFSASIIVFGTLFVYIFALEDDKMSRREQTMTFTAFVFLDLVSAIQNRGLGCGLTQNKMLLTTVSVSAISQIGLVYVPVMQSVFQTEGLRRGDLGVILGLAGTSMFLHECRRRWERKGIEESERWGRVGEMV</sequence>
<evidence type="ECO:0000256" key="2">
    <source>
        <dbReference type="ARBA" id="ARBA00012790"/>
    </source>
</evidence>
<comment type="catalytic activity">
    <reaction evidence="15">
        <text>Ca(2+)(in) + ATP + H2O = Ca(2+)(out) + ADP + phosphate + H(+)</text>
        <dbReference type="Rhea" id="RHEA:18105"/>
        <dbReference type="ChEBI" id="CHEBI:15377"/>
        <dbReference type="ChEBI" id="CHEBI:15378"/>
        <dbReference type="ChEBI" id="CHEBI:29108"/>
        <dbReference type="ChEBI" id="CHEBI:30616"/>
        <dbReference type="ChEBI" id="CHEBI:43474"/>
        <dbReference type="ChEBI" id="CHEBI:456216"/>
        <dbReference type="EC" id="7.2.2.10"/>
    </reaction>
</comment>
<accession>A0A9P7W023</accession>
<dbReference type="EMBL" id="MU250527">
    <property type="protein sequence ID" value="KAG7449905.1"/>
    <property type="molecule type" value="Genomic_DNA"/>
</dbReference>
<dbReference type="Gene3D" id="3.40.50.1000">
    <property type="entry name" value="HAD superfamily/HAD-like"/>
    <property type="match status" value="1"/>
</dbReference>
<dbReference type="Pfam" id="PF00122">
    <property type="entry name" value="E1-E2_ATPase"/>
    <property type="match status" value="1"/>
</dbReference>
<dbReference type="FunFam" id="2.70.150.10:FF:000008">
    <property type="entry name" value="Calcium-transporting ATPase"/>
    <property type="match status" value="1"/>
</dbReference>
<keyword evidence="13 18" id="KW-0472">Membrane</keyword>
<dbReference type="GO" id="GO:0012505">
    <property type="term" value="C:endomembrane system"/>
    <property type="evidence" value="ECO:0007669"/>
    <property type="project" value="UniProtKB-SubCell"/>
</dbReference>
<keyword evidence="12" id="KW-0406">Ion transport</keyword>
<dbReference type="AlphaFoldDB" id="A0A9P7W023"/>
<dbReference type="SFLD" id="SFLDG00002">
    <property type="entry name" value="C1.7:_P-type_atpase_like"/>
    <property type="match status" value="1"/>
</dbReference>
<dbReference type="EC" id="7.2.2.10" evidence="2"/>
<dbReference type="PRINTS" id="PR00121">
    <property type="entry name" value="NAKATPASE"/>
</dbReference>
<dbReference type="PRINTS" id="PR00119">
    <property type="entry name" value="CATATPASE"/>
</dbReference>
<name>A0A9P7W023_9AGAR</name>
<dbReference type="SUPFAM" id="SSF81660">
    <property type="entry name" value="Metal cation-transporting ATPase, ATP-binding domain N"/>
    <property type="match status" value="1"/>
</dbReference>
<evidence type="ECO:0000256" key="9">
    <source>
        <dbReference type="ARBA" id="ARBA00022840"/>
    </source>
</evidence>
<dbReference type="SFLD" id="SFLDF00027">
    <property type="entry name" value="p-type_atpase"/>
    <property type="match status" value="1"/>
</dbReference>
<evidence type="ECO:0000256" key="6">
    <source>
        <dbReference type="ARBA" id="ARBA00022692"/>
    </source>
</evidence>
<protein>
    <recommendedName>
        <fullName evidence="16">Calcium-transporting ATPase 1</fullName>
        <ecNumber evidence="2">7.2.2.10</ecNumber>
    </recommendedName>
</protein>
<evidence type="ECO:0000256" key="1">
    <source>
        <dbReference type="ARBA" id="ARBA00004127"/>
    </source>
</evidence>
<dbReference type="InterPro" id="IPR023214">
    <property type="entry name" value="HAD_sf"/>
</dbReference>
<evidence type="ECO:0000256" key="4">
    <source>
        <dbReference type="ARBA" id="ARBA00022553"/>
    </source>
</evidence>
<dbReference type="InterPro" id="IPR036412">
    <property type="entry name" value="HAD-like_sf"/>
</dbReference>
<dbReference type="InterPro" id="IPR018303">
    <property type="entry name" value="ATPase_P-typ_P_site"/>
</dbReference>
<keyword evidence="5" id="KW-0109">Calcium transport</keyword>
<evidence type="ECO:0000313" key="21">
    <source>
        <dbReference type="Proteomes" id="UP000812287"/>
    </source>
</evidence>
<evidence type="ECO:0000256" key="10">
    <source>
        <dbReference type="ARBA" id="ARBA00022967"/>
    </source>
</evidence>
<dbReference type="GeneID" id="66111697"/>
<feature type="transmembrane region" description="Helical" evidence="18">
    <location>
        <begin position="376"/>
        <end position="395"/>
    </location>
</feature>
<evidence type="ECO:0000256" key="7">
    <source>
        <dbReference type="ARBA" id="ARBA00022741"/>
    </source>
</evidence>
<dbReference type="InterPro" id="IPR008250">
    <property type="entry name" value="ATPase_P-typ_transduc_dom_A_sf"/>
</dbReference>
<evidence type="ECO:0000256" key="13">
    <source>
        <dbReference type="ARBA" id="ARBA00023136"/>
    </source>
</evidence>
<reference evidence="20" key="1">
    <citation type="submission" date="2020-11" db="EMBL/GenBank/DDBJ databases">
        <title>Adaptations for nitrogen fixation in a non-lichenized fungal sporocarp promotes dispersal by wood-feeding termites.</title>
        <authorList>
            <consortium name="DOE Joint Genome Institute"/>
            <person name="Koch R.A."/>
            <person name="Yoon G."/>
            <person name="Arayal U."/>
            <person name="Lail K."/>
            <person name="Amirebrahimi M."/>
            <person name="Labutti K."/>
            <person name="Lipzen A."/>
            <person name="Riley R."/>
            <person name="Barry K."/>
            <person name="Henrissat B."/>
            <person name="Grigoriev I.V."/>
            <person name="Herr J.R."/>
            <person name="Aime M.C."/>
        </authorList>
    </citation>
    <scope>NUCLEOTIDE SEQUENCE</scope>
    <source>
        <strain evidence="20">MCA 3950</strain>
    </source>
</reference>
<dbReference type="SFLD" id="SFLDS00003">
    <property type="entry name" value="Haloacid_Dehalogenase"/>
    <property type="match status" value="1"/>
</dbReference>
<dbReference type="GO" id="GO:0031090">
    <property type="term" value="C:organelle membrane"/>
    <property type="evidence" value="ECO:0007669"/>
    <property type="project" value="UniProtKB-ARBA"/>
</dbReference>
<dbReference type="GO" id="GO:0005524">
    <property type="term" value="F:ATP binding"/>
    <property type="evidence" value="ECO:0007669"/>
    <property type="project" value="UniProtKB-KW"/>
</dbReference>
<keyword evidence="3" id="KW-0813">Transport</keyword>
<dbReference type="InterPro" id="IPR044492">
    <property type="entry name" value="P_typ_ATPase_HD_dom"/>
</dbReference>
<keyword evidence="11 18" id="KW-1133">Transmembrane helix</keyword>
<keyword evidence="4" id="KW-0597">Phosphoprotein</keyword>
<proteinExistence type="inferred from homology"/>
<feature type="transmembrane region" description="Helical" evidence="18">
    <location>
        <begin position="903"/>
        <end position="925"/>
    </location>
</feature>
<feature type="domain" description="Cation-transporting P-type ATPase N-terminal" evidence="19">
    <location>
        <begin position="131"/>
        <end position="206"/>
    </location>
</feature>
<dbReference type="FunFam" id="3.40.50.1000:FF:000001">
    <property type="entry name" value="Phospholipid-transporting ATPase IC"/>
    <property type="match status" value="1"/>
</dbReference>
<evidence type="ECO:0000256" key="14">
    <source>
        <dbReference type="ARBA" id="ARBA00038148"/>
    </source>
</evidence>
<dbReference type="SUPFAM" id="SSF81665">
    <property type="entry name" value="Calcium ATPase, transmembrane domain M"/>
    <property type="match status" value="1"/>
</dbReference>
<keyword evidence="21" id="KW-1185">Reference proteome</keyword>
<organism evidence="20 21">
    <name type="scientific">Guyanagaster necrorhizus</name>
    <dbReference type="NCBI Taxonomy" id="856835"/>
    <lineage>
        <taxon>Eukaryota</taxon>
        <taxon>Fungi</taxon>
        <taxon>Dikarya</taxon>
        <taxon>Basidiomycota</taxon>
        <taxon>Agaricomycotina</taxon>
        <taxon>Agaricomycetes</taxon>
        <taxon>Agaricomycetidae</taxon>
        <taxon>Agaricales</taxon>
        <taxon>Marasmiineae</taxon>
        <taxon>Physalacriaceae</taxon>
        <taxon>Guyanagaster</taxon>
    </lineage>
</organism>
<dbReference type="Pfam" id="PF13246">
    <property type="entry name" value="Cation_ATPase"/>
    <property type="match status" value="1"/>
</dbReference>